<dbReference type="PANTHER" id="PTHR20859:SF53">
    <property type="entry name" value="INTERLEUKIN-22 RECEPTOR SUBUNIT ALPHA-1"/>
    <property type="match status" value="1"/>
</dbReference>
<evidence type="ECO:0000313" key="4">
    <source>
        <dbReference type="EMBL" id="PWA26238.1"/>
    </source>
</evidence>
<feature type="domain" description="Interferon/interleukin receptor" evidence="3">
    <location>
        <begin position="220"/>
        <end position="262"/>
    </location>
</feature>
<dbReference type="GO" id="GO:0004896">
    <property type="term" value="F:cytokine receptor activity"/>
    <property type="evidence" value="ECO:0007669"/>
    <property type="project" value="TreeGrafter"/>
</dbReference>
<dbReference type="EMBL" id="NHOQ01001193">
    <property type="protein sequence ID" value="PWA26238.1"/>
    <property type="molecule type" value="Genomic_DNA"/>
</dbReference>
<dbReference type="SUPFAM" id="SSF49265">
    <property type="entry name" value="Fibronectin type III"/>
    <property type="match status" value="2"/>
</dbReference>
<evidence type="ECO:0000259" key="3">
    <source>
        <dbReference type="Pfam" id="PF09294"/>
    </source>
</evidence>
<dbReference type="InterPro" id="IPR015373">
    <property type="entry name" value="Interferon/interleukin_rcp_dom"/>
</dbReference>
<dbReference type="PANTHER" id="PTHR20859">
    <property type="entry name" value="INTERFERON/INTERLEUKIN RECEPTOR"/>
    <property type="match status" value="1"/>
</dbReference>
<accession>A0A315VSF2</accession>
<name>A0A315VSF2_GAMAF</name>
<dbReference type="Gene3D" id="2.60.40.10">
    <property type="entry name" value="Immunoglobulins"/>
    <property type="match status" value="2"/>
</dbReference>
<evidence type="ECO:0000256" key="1">
    <source>
        <dbReference type="SAM" id="Phobius"/>
    </source>
</evidence>
<keyword evidence="5" id="KW-1185">Reference proteome</keyword>
<dbReference type="AlphaFoldDB" id="A0A315VSF2"/>
<keyword evidence="1" id="KW-1133">Transmembrane helix</keyword>
<dbReference type="STRING" id="33528.ENSGAFP00000014286"/>
<comment type="caution">
    <text evidence="4">The sequence shown here is derived from an EMBL/GenBank/DDBJ whole genome shotgun (WGS) entry which is preliminary data.</text>
</comment>
<dbReference type="Pfam" id="PF09294">
    <property type="entry name" value="Interfer-bind"/>
    <property type="match status" value="1"/>
</dbReference>
<sequence>MNPNAADVFPQGDESLVACTSVLLRVSMPPHLRPPPSPLTARLLPLTRQQRFPSCCQLQLYGGTMGLWTPLLLLLHLAVCVSLPAPANVSITSYNMEHILRFWPDPRTPPDARFTVQIHSTRKQRWKTVVECAELTAGQTCNLTSKLKDMFDYYLARVQALRTNQTSNWTSSNLFHPLEDSETTEHHHTDLTCFNKTHEYRKHLIYYQDHLFTNHFFRLKQSYQQETVISYLQPGVEYCVSVSFKSFINRNSVPSEYRCAFTSPPPPQHTCTPLQMTLFLHLSAKLFLVLGLLGGFTLLVVIFVGRFIYSSKVSLELLRRHLNRSVHTKNTLLGIKMAALVKNQHLPSMKFRSQSYTCLMSSLTEEDGALTSLCLI</sequence>
<dbReference type="InterPro" id="IPR013783">
    <property type="entry name" value="Ig-like_fold"/>
</dbReference>
<dbReference type="Proteomes" id="UP000250572">
    <property type="component" value="Unassembled WGS sequence"/>
</dbReference>
<dbReference type="InterPro" id="IPR050650">
    <property type="entry name" value="Type-II_Cytokine-TF_Rcpt"/>
</dbReference>
<evidence type="ECO:0000259" key="2">
    <source>
        <dbReference type="Pfam" id="PF01108"/>
    </source>
</evidence>
<dbReference type="InterPro" id="IPR003961">
    <property type="entry name" value="FN3_dom"/>
</dbReference>
<organism evidence="4 5">
    <name type="scientific">Gambusia affinis</name>
    <name type="common">Western mosquitofish</name>
    <name type="synonym">Heterandria affinis</name>
    <dbReference type="NCBI Taxonomy" id="33528"/>
    <lineage>
        <taxon>Eukaryota</taxon>
        <taxon>Metazoa</taxon>
        <taxon>Chordata</taxon>
        <taxon>Craniata</taxon>
        <taxon>Vertebrata</taxon>
        <taxon>Euteleostomi</taxon>
        <taxon>Actinopterygii</taxon>
        <taxon>Neopterygii</taxon>
        <taxon>Teleostei</taxon>
        <taxon>Neoteleostei</taxon>
        <taxon>Acanthomorphata</taxon>
        <taxon>Ovalentaria</taxon>
        <taxon>Atherinomorphae</taxon>
        <taxon>Cyprinodontiformes</taxon>
        <taxon>Poeciliidae</taxon>
        <taxon>Poeciliinae</taxon>
        <taxon>Gambusia</taxon>
    </lineage>
</organism>
<evidence type="ECO:0000313" key="5">
    <source>
        <dbReference type="Proteomes" id="UP000250572"/>
    </source>
</evidence>
<feature type="transmembrane region" description="Helical" evidence="1">
    <location>
        <begin position="286"/>
        <end position="309"/>
    </location>
</feature>
<protein>
    <recommendedName>
        <fullName evidence="6">Fibronectin type-III domain-containing protein</fullName>
    </recommendedName>
</protein>
<dbReference type="InterPro" id="IPR036116">
    <property type="entry name" value="FN3_sf"/>
</dbReference>
<gene>
    <name evidence="4" type="ORF">CCH79_00013723</name>
</gene>
<dbReference type="GO" id="GO:0005886">
    <property type="term" value="C:plasma membrane"/>
    <property type="evidence" value="ECO:0007669"/>
    <property type="project" value="TreeGrafter"/>
</dbReference>
<proteinExistence type="predicted"/>
<keyword evidence="1" id="KW-0472">Membrane</keyword>
<reference evidence="4 5" key="1">
    <citation type="journal article" date="2018" name="G3 (Bethesda)">
        <title>A High-Quality Reference Genome for the Invasive Mosquitofish Gambusia affinis Using a Chicago Library.</title>
        <authorList>
            <person name="Hoffberg S.L."/>
            <person name="Troendle N.J."/>
            <person name="Glenn T.C."/>
            <person name="Mahmud O."/>
            <person name="Louha S."/>
            <person name="Chalopin D."/>
            <person name="Bennetzen J.L."/>
            <person name="Mauricio R."/>
        </authorList>
    </citation>
    <scope>NUCLEOTIDE SEQUENCE [LARGE SCALE GENOMIC DNA]</scope>
    <source>
        <strain evidence="4">NE01/NJP1002.9</strain>
        <tissue evidence="4">Muscle</tissue>
    </source>
</reference>
<feature type="domain" description="Fibronectin type-III" evidence="2">
    <location>
        <begin position="68"/>
        <end position="169"/>
    </location>
</feature>
<evidence type="ECO:0008006" key="6">
    <source>
        <dbReference type="Google" id="ProtNLM"/>
    </source>
</evidence>
<dbReference type="Pfam" id="PF01108">
    <property type="entry name" value="Tissue_fac"/>
    <property type="match status" value="1"/>
</dbReference>
<keyword evidence="1" id="KW-0812">Transmembrane</keyword>